<sequence length="525" mass="59196">MVLICIRFCQKAPLSRLRTVLLCQKQAPNGWSSRSPGFYSSDLQSAAVFCSSPSPSSDPTVLTTKPRCSLSHSSICHRTILPRHLSSAPVCIRQLPVCFPAVSGPVKEFHTSAGLRAPPAVLLWLLVKPLQKVTAIILGRSIRKWWKALPSHKRQLFCEWAWQQRWHLMGVGTGLLLFISLFFITYMEETPVTGRSRLLVFSKENFIKLTDHASEMYLEEYGNSFIPEFDPRHQVVKRVVQHLADRNQDIEGMNSVPWTVHVIEKPIVNAFVMPNGLIFVFTGMLEAVGDIHQLAFVLGHEMAHALIGHAAEQASLTHVLDLLSMILLTMIWAICPRDSLALLGQWIQGKLVEILFDRPYSRKLEAEADQVGLQMAAKACVDVRAGPVFWQQMELFDQLKEEPTMPEWISTHPSHHSRITHLDHLIPEAIELRARCGCPALSDPDPRAVFSKIAQQLLEDAEKEKNRAKREEKERERTAGTQQRVQPQLGAALAISAQQQTLLSKEDLTEIRLLRKEVEPKANGN</sequence>
<name>A0ACC5Z6X5_9TELE</name>
<keyword evidence="2" id="KW-1185">Reference proteome</keyword>
<dbReference type="Proteomes" id="UP000830395">
    <property type="component" value="Chromosome 19"/>
</dbReference>
<comment type="caution">
    <text evidence="1">The sequence shown here is derived from an EMBL/GenBank/DDBJ whole genome shotgun (WGS) entry which is preliminary data.</text>
</comment>
<evidence type="ECO:0000313" key="1">
    <source>
        <dbReference type="EMBL" id="MCJ8743612.1"/>
    </source>
</evidence>
<dbReference type="EMBL" id="CM040993">
    <property type="protein sequence ID" value="MCJ8743612.1"/>
    <property type="molecule type" value="Genomic_DNA"/>
</dbReference>
<protein>
    <submittedName>
        <fullName evidence="1">Uncharacterized protein</fullName>
    </submittedName>
</protein>
<organism evidence="1 2">
    <name type="scientific">Pangasius djambal</name>
    <dbReference type="NCBI Taxonomy" id="1691987"/>
    <lineage>
        <taxon>Eukaryota</taxon>
        <taxon>Metazoa</taxon>
        <taxon>Chordata</taxon>
        <taxon>Craniata</taxon>
        <taxon>Vertebrata</taxon>
        <taxon>Euteleostomi</taxon>
        <taxon>Actinopterygii</taxon>
        <taxon>Neopterygii</taxon>
        <taxon>Teleostei</taxon>
        <taxon>Ostariophysi</taxon>
        <taxon>Siluriformes</taxon>
        <taxon>Pangasiidae</taxon>
        <taxon>Pangasius</taxon>
    </lineage>
</organism>
<evidence type="ECO:0000313" key="2">
    <source>
        <dbReference type="Proteomes" id="UP000830395"/>
    </source>
</evidence>
<accession>A0ACC5Z6X5</accession>
<gene>
    <name evidence="1" type="ORF">PDJAM_G00096130</name>
</gene>
<reference evidence="1" key="1">
    <citation type="submission" date="2020-02" db="EMBL/GenBank/DDBJ databases">
        <title>Genome sequencing of the panga catfish, Pangasius djambal.</title>
        <authorList>
            <person name="Wen M."/>
            <person name="Zahm M."/>
            <person name="Roques C."/>
            <person name="Cabau C."/>
            <person name="Klopp C."/>
            <person name="Donnadieu C."/>
            <person name="Jouanno E."/>
            <person name="Avarre J.-C."/>
            <person name="Campet M."/>
            <person name="Ha T."/>
            <person name="Dugue R."/>
            <person name="Lampietro C."/>
            <person name="Louis A."/>
            <person name="Herpin A."/>
            <person name="Echchiki A."/>
            <person name="Berthelot C."/>
            <person name="Parey E."/>
            <person name="Roest-Crollius H."/>
            <person name="Braasch I."/>
            <person name="Postlethwait J.H."/>
            <person name="Bobe J."/>
            <person name="Montfort J."/>
            <person name="Bouchez O."/>
            <person name="Begum T."/>
            <person name="Schartl M."/>
            <person name="Gustiano R."/>
            <person name="Guiguen Y."/>
        </authorList>
    </citation>
    <scope>NUCLEOTIDE SEQUENCE</scope>
    <source>
        <strain evidence="1">Pdj_M5554</strain>
    </source>
</reference>
<proteinExistence type="predicted"/>